<dbReference type="GO" id="GO:0071949">
    <property type="term" value="F:FAD binding"/>
    <property type="evidence" value="ECO:0007669"/>
    <property type="project" value="InterPro"/>
</dbReference>
<evidence type="ECO:0000256" key="1">
    <source>
        <dbReference type="ARBA" id="ARBA00023002"/>
    </source>
</evidence>
<dbReference type="GO" id="GO:0004497">
    <property type="term" value="F:monooxygenase activity"/>
    <property type="evidence" value="ECO:0007669"/>
    <property type="project" value="UniProtKB-KW"/>
</dbReference>
<dbReference type="NCBIfam" id="NF005313">
    <property type="entry name" value="PRK06847.1"/>
    <property type="match status" value="1"/>
</dbReference>
<evidence type="ECO:0000313" key="4">
    <source>
        <dbReference type="EMBL" id="RXR29447.1"/>
    </source>
</evidence>
<keyword evidence="2" id="KW-0503">Monooxygenase</keyword>
<dbReference type="Gene3D" id="3.50.50.60">
    <property type="entry name" value="FAD/NAD(P)-binding domain"/>
    <property type="match status" value="1"/>
</dbReference>
<dbReference type="PANTHER" id="PTHR13789">
    <property type="entry name" value="MONOOXYGENASE"/>
    <property type="match status" value="1"/>
</dbReference>
<protein>
    <submittedName>
        <fullName evidence="4">2-polyprenyl-6-methoxyphenol hydroxylase</fullName>
    </submittedName>
</protein>
<dbReference type="InterPro" id="IPR002938">
    <property type="entry name" value="FAD-bd"/>
</dbReference>
<comment type="caution">
    <text evidence="4">The sequence shown here is derived from an EMBL/GenBank/DDBJ whole genome shotgun (WGS) entry which is preliminary data.</text>
</comment>
<dbReference type="InterPro" id="IPR050493">
    <property type="entry name" value="FAD-dep_Monooxygenase_BioMet"/>
</dbReference>
<dbReference type="OrthoDB" id="5499180at2"/>
<dbReference type="Pfam" id="PF01494">
    <property type="entry name" value="FAD_binding_3"/>
    <property type="match status" value="1"/>
</dbReference>
<dbReference type="PANTHER" id="PTHR13789:SF309">
    <property type="entry name" value="PUTATIVE (AFU_ORTHOLOGUE AFUA_6G14510)-RELATED"/>
    <property type="match status" value="1"/>
</dbReference>
<dbReference type="EMBL" id="SBKP01000004">
    <property type="protein sequence ID" value="RXR29447.1"/>
    <property type="molecule type" value="Genomic_DNA"/>
</dbReference>
<evidence type="ECO:0000259" key="3">
    <source>
        <dbReference type="Pfam" id="PF01494"/>
    </source>
</evidence>
<keyword evidence="1" id="KW-0560">Oxidoreductase</keyword>
<dbReference type="PRINTS" id="PR00420">
    <property type="entry name" value="RNGMNOXGNASE"/>
</dbReference>
<feature type="domain" description="FAD-binding" evidence="3">
    <location>
        <begin position="6"/>
        <end position="318"/>
    </location>
</feature>
<dbReference type="Proteomes" id="UP000290958">
    <property type="component" value="Unassembled WGS sequence"/>
</dbReference>
<dbReference type="RefSeq" id="WP_129403636.1">
    <property type="nucleotide sequence ID" value="NZ_SBKP01000004.1"/>
</dbReference>
<evidence type="ECO:0000313" key="5">
    <source>
        <dbReference type="Proteomes" id="UP000290958"/>
    </source>
</evidence>
<dbReference type="AlphaFoldDB" id="A0A4Q1KII0"/>
<reference evidence="5" key="1">
    <citation type="submission" date="2019-01" db="EMBL/GenBank/DDBJ databases">
        <title>Cytophagaceae bacterium strain CAR-16.</title>
        <authorList>
            <person name="Chen W.-M."/>
        </authorList>
    </citation>
    <scope>NUCLEOTIDE SEQUENCE [LARGE SCALE GENOMIC DNA]</scope>
    <source>
        <strain evidence="5">CHR27</strain>
    </source>
</reference>
<name>A0A4Q1KII0_9SPHN</name>
<keyword evidence="5" id="KW-1185">Reference proteome</keyword>
<gene>
    <name evidence="4" type="ORF">EQG66_05705</name>
</gene>
<dbReference type="InterPro" id="IPR036188">
    <property type="entry name" value="FAD/NAD-bd_sf"/>
</dbReference>
<accession>A0A4Q1KII0</accession>
<organism evidence="4 5">
    <name type="scientific">Sphingobium fluviale</name>
    <dbReference type="NCBI Taxonomy" id="2506423"/>
    <lineage>
        <taxon>Bacteria</taxon>
        <taxon>Pseudomonadati</taxon>
        <taxon>Pseudomonadota</taxon>
        <taxon>Alphaproteobacteria</taxon>
        <taxon>Sphingomonadales</taxon>
        <taxon>Sphingomonadaceae</taxon>
        <taxon>Sphingobium</taxon>
    </lineage>
</organism>
<sequence>MAAVSKVLIVGGGIGGLVAARALRLQGIEADLIEKEPRWTVYGVGIIQPNNFLRAMDRIGLAQPCLDLGGAFESWRIHDAQGHVLADPPGTRAAAPHLPPNNGITRPKLHDVLVKGAQDVGVAIRLGTTVADMHDDGAGVNVSFSDATTGRYDLVVGYEGVFSPTRHRLFGDAYVPKFTGQGVWRYNFARPAEMDNGMVFFGPDTKVGLVPLSPTLMYMFIVTAEKDGTWYEGPDIAMEMQARLKGYGGLVERLKQDIVDPAGVVYRPMMNMLVSEPWYKGRIMLAGDAAHTTTPHLAQGAAMAVEDAVLLAELLGAHGTLESAQQEFMQRRFDRVKYVVDCSTQLATWEMEEWRGIHNPDADQGGLLHRATTALMAGY</sequence>
<proteinExistence type="predicted"/>
<evidence type="ECO:0000256" key="2">
    <source>
        <dbReference type="ARBA" id="ARBA00023033"/>
    </source>
</evidence>
<dbReference type="SUPFAM" id="SSF51905">
    <property type="entry name" value="FAD/NAD(P)-binding domain"/>
    <property type="match status" value="1"/>
</dbReference>